<reference evidence="1 2" key="1">
    <citation type="journal article" date="2023" name="Plants (Basel)">
        <title>Bridging the Gap: Combining Genomics and Transcriptomics Approaches to Understand Stylosanthes scabra, an Orphan Legume from the Brazilian Caatinga.</title>
        <authorList>
            <person name="Ferreira-Neto J.R.C."/>
            <person name="da Silva M.D."/>
            <person name="Binneck E."/>
            <person name="de Melo N.F."/>
            <person name="da Silva R.H."/>
            <person name="de Melo A.L.T.M."/>
            <person name="Pandolfi V."/>
            <person name="Bustamante F.O."/>
            <person name="Brasileiro-Vidal A.C."/>
            <person name="Benko-Iseppon A.M."/>
        </authorList>
    </citation>
    <scope>NUCLEOTIDE SEQUENCE [LARGE SCALE GENOMIC DNA]</scope>
    <source>
        <tissue evidence="1">Leaves</tissue>
    </source>
</reference>
<evidence type="ECO:0000313" key="2">
    <source>
        <dbReference type="Proteomes" id="UP001341840"/>
    </source>
</evidence>
<dbReference type="EMBL" id="JASCZI010181602">
    <property type="protein sequence ID" value="MED6184822.1"/>
    <property type="molecule type" value="Genomic_DNA"/>
</dbReference>
<keyword evidence="2" id="KW-1185">Reference proteome</keyword>
<sequence>MKTAFRPRWLYYYRRQDVGNNKSPFKIATAFPLPHSAETPFSLLPFSLTTAPNLPSLLIFSLLGAPFAVPSPPLYSCDIGSLLPLSPLFWTVGIVR</sequence>
<comment type="caution">
    <text evidence="1">The sequence shown here is derived from an EMBL/GenBank/DDBJ whole genome shotgun (WGS) entry which is preliminary data.</text>
</comment>
<name>A0ABU6WG22_9FABA</name>
<evidence type="ECO:0000313" key="1">
    <source>
        <dbReference type="EMBL" id="MED6184822.1"/>
    </source>
</evidence>
<dbReference type="Proteomes" id="UP001341840">
    <property type="component" value="Unassembled WGS sequence"/>
</dbReference>
<protein>
    <submittedName>
        <fullName evidence="1">Uncharacterized protein</fullName>
    </submittedName>
</protein>
<accession>A0ABU6WG22</accession>
<proteinExistence type="predicted"/>
<organism evidence="1 2">
    <name type="scientific">Stylosanthes scabra</name>
    <dbReference type="NCBI Taxonomy" id="79078"/>
    <lineage>
        <taxon>Eukaryota</taxon>
        <taxon>Viridiplantae</taxon>
        <taxon>Streptophyta</taxon>
        <taxon>Embryophyta</taxon>
        <taxon>Tracheophyta</taxon>
        <taxon>Spermatophyta</taxon>
        <taxon>Magnoliopsida</taxon>
        <taxon>eudicotyledons</taxon>
        <taxon>Gunneridae</taxon>
        <taxon>Pentapetalae</taxon>
        <taxon>rosids</taxon>
        <taxon>fabids</taxon>
        <taxon>Fabales</taxon>
        <taxon>Fabaceae</taxon>
        <taxon>Papilionoideae</taxon>
        <taxon>50 kb inversion clade</taxon>
        <taxon>dalbergioids sensu lato</taxon>
        <taxon>Dalbergieae</taxon>
        <taxon>Pterocarpus clade</taxon>
        <taxon>Stylosanthes</taxon>
    </lineage>
</organism>
<gene>
    <name evidence="1" type="ORF">PIB30_051187</name>
</gene>